<evidence type="ECO:0000313" key="2">
    <source>
        <dbReference type="Proteomes" id="UP000446866"/>
    </source>
</evidence>
<dbReference type="Gene3D" id="3.40.50.720">
    <property type="entry name" value="NAD(P)-binding Rossmann-like Domain"/>
    <property type="match status" value="1"/>
</dbReference>
<feature type="non-terminal residue" evidence="1">
    <location>
        <position position="1"/>
    </location>
</feature>
<dbReference type="Pfam" id="PF02423">
    <property type="entry name" value="OCD_Mu_crystall"/>
    <property type="match status" value="1"/>
</dbReference>
<organism evidence="1 2">
    <name type="scientific">Anaerotruncus colihominis</name>
    <dbReference type="NCBI Taxonomy" id="169435"/>
    <lineage>
        <taxon>Bacteria</taxon>
        <taxon>Bacillati</taxon>
        <taxon>Bacillota</taxon>
        <taxon>Clostridia</taxon>
        <taxon>Eubacteriales</taxon>
        <taxon>Oscillospiraceae</taxon>
        <taxon>Anaerotruncus</taxon>
    </lineage>
</organism>
<dbReference type="SUPFAM" id="SSF51735">
    <property type="entry name" value="NAD(P)-binding Rossmann-fold domains"/>
    <property type="match status" value="1"/>
</dbReference>
<dbReference type="InterPro" id="IPR003462">
    <property type="entry name" value="ODC_Mu_crystall"/>
</dbReference>
<keyword evidence="2" id="KW-1185">Reference proteome</keyword>
<dbReference type="EMBL" id="QXWK01000070">
    <property type="protein sequence ID" value="NBH63039.1"/>
    <property type="molecule type" value="Genomic_DNA"/>
</dbReference>
<dbReference type="PANTHER" id="PTHR13812:SF19">
    <property type="entry name" value="KETIMINE REDUCTASE MU-CRYSTALLIN"/>
    <property type="match status" value="1"/>
</dbReference>
<dbReference type="RefSeq" id="WP_347561007.1">
    <property type="nucleotide sequence ID" value="NZ_QXWK01000070.1"/>
</dbReference>
<gene>
    <name evidence="1" type="ORF">D0435_15500</name>
</gene>
<name>A0A845QMN2_9FIRM</name>
<protein>
    <submittedName>
        <fullName evidence="1">Ornithine cyclodeaminase family protein</fullName>
    </submittedName>
</protein>
<dbReference type="InterPro" id="IPR036291">
    <property type="entry name" value="NAD(P)-bd_dom_sf"/>
</dbReference>
<comment type="caution">
    <text evidence="1">The sequence shown here is derived from an EMBL/GenBank/DDBJ whole genome shotgun (WGS) entry which is preliminary data.</text>
</comment>
<dbReference type="AlphaFoldDB" id="A0A845QMN2"/>
<proteinExistence type="predicted"/>
<dbReference type="GO" id="GO:0005737">
    <property type="term" value="C:cytoplasm"/>
    <property type="evidence" value="ECO:0007669"/>
    <property type="project" value="TreeGrafter"/>
</dbReference>
<dbReference type="Proteomes" id="UP000446866">
    <property type="component" value="Unassembled WGS sequence"/>
</dbReference>
<evidence type="ECO:0000313" key="1">
    <source>
        <dbReference type="EMBL" id="NBH63039.1"/>
    </source>
</evidence>
<sequence>EITEDVYVDLPYACEESGDLSTRIEMGLLDEKNVKFLHNVLDGSQPKPASDTVVFKTVGMALVDLAAAEYICETAEKENIGVEVEF</sequence>
<dbReference type="Gene3D" id="3.30.1780.10">
    <property type="entry name" value="ornithine cyclodeaminase, domain 1"/>
    <property type="match status" value="1"/>
</dbReference>
<accession>A0A845QMN2</accession>
<dbReference type="PANTHER" id="PTHR13812">
    <property type="entry name" value="KETIMINE REDUCTASE MU-CRYSTALLIN"/>
    <property type="match status" value="1"/>
</dbReference>
<reference evidence="1 2" key="1">
    <citation type="submission" date="2018-08" db="EMBL/GenBank/DDBJ databases">
        <title>Murine metabolic-syndrome-specific gut microbial biobank.</title>
        <authorList>
            <person name="Liu C."/>
        </authorList>
    </citation>
    <scope>NUCLEOTIDE SEQUENCE [LARGE SCALE GENOMIC DNA]</scope>
    <source>
        <strain evidence="1 2">28</strain>
    </source>
</reference>
<dbReference type="InterPro" id="IPR023401">
    <property type="entry name" value="ODC_N"/>
</dbReference>